<proteinExistence type="inferred from homology"/>
<name>A0AAV9HNC3_9PEZI</name>
<accession>A0AAV9HNC3</accession>
<dbReference type="EMBL" id="MU864973">
    <property type="protein sequence ID" value="KAK4462362.1"/>
    <property type="molecule type" value="Genomic_DNA"/>
</dbReference>
<protein>
    <recommendedName>
        <fullName evidence="4">DUF1917-domain-containing protein</fullName>
    </recommendedName>
</protein>
<dbReference type="Pfam" id="PF08939">
    <property type="entry name" value="Bles03"/>
    <property type="match status" value="1"/>
</dbReference>
<dbReference type="PANTHER" id="PTHR31977:SF1">
    <property type="entry name" value="UPF0696 PROTEIN C11ORF68"/>
    <property type="match status" value="1"/>
</dbReference>
<dbReference type="InterPro" id="IPR015034">
    <property type="entry name" value="Bles03"/>
</dbReference>
<comment type="caution">
    <text evidence="2">The sequence shown here is derived from an EMBL/GenBank/DDBJ whole genome shotgun (WGS) entry which is preliminary data.</text>
</comment>
<evidence type="ECO:0000313" key="2">
    <source>
        <dbReference type="EMBL" id="KAK4462362.1"/>
    </source>
</evidence>
<dbReference type="InterPro" id="IPR023398">
    <property type="entry name" value="TIF_eIF4e-like"/>
</dbReference>
<organism evidence="2 3">
    <name type="scientific">Cladorrhinum samala</name>
    <dbReference type="NCBI Taxonomy" id="585594"/>
    <lineage>
        <taxon>Eukaryota</taxon>
        <taxon>Fungi</taxon>
        <taxon>Dikarya</taxon>
        <taxon>Ascomycota</taxon>
        <taxon>Pezizomycotina</taxon>
        <taxon>Sordariomycetes</taxon>
        <taxon>Sordariomycetidae</taxon>
        <taxon>Sordariales</taxon>
        <taxon>Podosporaceae</taxon>
        <taxon>Cladorrhinum</taxon>
    </lineage>
</organism>
<dbReference type="PANTHER" id="PTHR31977">
    <property type="entry name" value="UPF0696 PROTEIN C11ORF68"/>
    <property type="match status" value="1"/>
</dbReference>
<evidence type="ECO:0000256" key="1">
    <source>
        <dbReference type="ARBA" id="ARBA00010568"/>
    </source>
</evidence>
<dbReference type="SUPFAM" id="SSF55418">
    <property type="entry name" value="eIF4e-like"/>
    <property type="match status" value="1"/>
</dbReference>
<reference evidence="2" key="1">
    <citation type="journal article" date="2023" name="Mol. Phylogenet. Evol.">
        <title>Genome-scale phylogeny and comparative genomics of the fungal order Sordariales.</title>
        <authorList>
            <person name="Hensen N."/>
            <person name="Bonometti L."/>
            <person name="Westerberg I."/>
            <person name="Brannstrom I.O."/>
            <person name="Guillou S."/>
            <person name="Cros-Aarteil S."/>
            <person name="Calhoun S."/>
            <person name="Haridas S."/>
            <person name="Kuo A."/>
            <person name="Mondo S."/>
            <person name="Pangilinan J."/>
            <person name="Riley R."/>
            <person name="LaButti K."/>
            <person name="Andreopoulos B."/>
            <person name="Lipzen A."/>
            <person name="Chen C."/>
            <person name="Yan M."/>
            <person name="Daum C."/>
            <person name="Ng V."/>
            <person name="Clum A."/>
            <person name="Steindorff A."/>
            <person name="Ohm R.A."/>
            <person name="Martin F."/>
            <person name="Silar P."/>
            <person name="Natvig D.O."/>
            <person name="Lalanne C."/>
            <person name="Gautier V."/>
            <person name="Ament-Velasquez S.L."/>
            <person name="Kruys A."/>
            <person name="Hutchinson M.I."/>
            <person name="Powell A.J."/>
            <person name="Barry K."/>
            <person name="Miller A.N."/>
            <person name="Grigoriev I.V."/>
            <person name="Debuchy R."/>
            <person name="Gladieux P."/>
            <person name="Hiltunen Thoren M."/>
            <person name="Johannesson H."/>
        </authorList>
    </citation>
    <scope>NUCLEOTIDE SEQUENCE</scope>
    <source>
        <strain evidence="2">PSN324</strain>
    </source>
</reference>
<dbReference type="AlphaFoldDB" id="A0AAV9HNC3"/>
<sequence>MSSIGRRLPTETVAQFLARLPPSKGVAASYSGMVPPWYWIHSPTRTAAPCNVEAFTLEGRALLDKFQSNVAQCKPRDELKAQLRSVLEQQLKDVAKKHGVTVGKWMLFPPLAQVDNAWAKVCHAVDADRLGITAKVATASDDGYFSSRLICIYTADFTDIQDVKRVLREMVKLGLVKTDTPNGVSYYKCDAWTHLGIYSKNEYGLRPSVYSSRELLSDEDEDVEMTGV</sequence>
<keyword evidence="3" id="KW-1185">Reference proteome</keyword>
<evidence type="ECO:0008006" key="4">
    <source>
        <dbReference type="Google" id="ProtNLM"/>
    </source>
</evidence>
<gene>
    <name evidence="2" type="ORF">QBC42DRAFT_225142</name>
</gene>
<evidence type="ECO:0000313" key="3">
    <source>
        <dbReference type="Proteomes" id="UP001321749"/>
    </source>
</evidence>
<reference evidence="2" key="2">
    <citation type="submission" date="2023-06" db="EMBL/GenBank/DDBJ databases">
        <authorList>
            <consortium name="Lawrence Berkeley National Laboratory"/>
            <person name="Mondo S.J."/>
            <person name="Hensen N."/>
            <person name="Bonometti L."/>
            <person name="Westerberg I."/>
            <person name="Brannstrom I.O."/>
            <person name="Guillou S."/>
            <person name="Cros-Aarteil S."/>
            <person name="Calhoun S."/>
            <person name="Haridas S."/>
            <person name="Kuo A."/>
            <person name="Pangilinan J."/>
            <person name="Riley R."/>
            <person name="Labutti K."/>
            <person name="Andreopoulos B."/>
            <person name="Lipzen A."/>
            <person name="Chen C."/>
            <person name="Yanf M."/>
            <person name="Daum C."/>
            <person name="Ng V."/>
            <person name="Clum A."/>
            <person name="Steindorff A."/>
            <person name="Ohm R."/>
            <person name="Martin F."/>
            <person name="Silar P."/>
            <person name="Natvig D."/>
            <person name="Lalanne C."/>
            <person name="Gautier V."/>
            <person name="Ament-Velasquez S.L."/>
            <person name="Kruys A."/>
            <person name="Hutchinson M.I."/>
            <person name="Powell A.J."/>
            <person name="Barry K."/>
            <person name="Miller A.N."/>
            <person name="Grigoriev I.V."/>
            <person name="Debuchy R."/>
            <person name="Gladieux P."/>
            <person name="Thoren M.H."/>
            <person name="Johannesson H."/>
        </authorList>
    </citation>
    <scope>NUCLEOTIDE SEQUENCE</scope>
    <source>
        <strain evidence="2">PSN324</strain>
    </source>
</reference>
<comment type="similarity">
    <text evidence="1">Belongs to the UPF0696 family.</text>
</comment>
<dbReference type="Gene3D" id="3.30.760.10">
    <property type="entry name" value="RNA Cap, Translation Initiation Factor Eif4e"/>
    <property type="match status" value="1"/>
</dbReference>
<dbReference type="Proteomes" id="UP001321749">
    <property type="component" value="Unassembled WGS sequence"/>
</dbReference>